<dbReference type="GO" id="GO:0006273">
    <property type="term" value="P:lagging strand elongation"/>
    <property type="evidence" value="ECO:0007669"/>
    <property type="project" value="EnsemblFungi"/>
</dbReference>
<keyword evidence="15" id="KW-0067">ATP-binding</keyword>
<keyword evidence="13" id="KW-0378">Hydrolase</keyword>
<evidence type="ECO:0000256" key="6">
    <source>
        <dbReference type="ARBA" id="ARBA00022485"/>
    </source>
</evidence>
<evidence type="ECO:0000256" key="13">
    <source>
        <dbReference type="ARBA" id="ARBA00022801"/>
    </source>
</evidence>
<keyword evidence="8" id="KW-0540">Nuclease</keyword>
<evidence type="ECO:0000256" key="2">
    <source>
        <dbReference type="ARBA" id="ARBA00004123"/>
    </source>
</evidence>
<keyword evidence="12" id="KW-0227">DNA damage</keyword>
<keyword evidence="18" id="KW-0238">DNA-binding</keyword>
<dbReference type="GO" id="GO:0000014">
    <property type="term" value="F:single-stranded DNA endodeoxyribonuclease activity"/>
    <property type="evidence" value="ECO:0007669"/>
    <property type="project" value="EnsemblFungi"/>
</dbReference>
<evidence type="ECO:0000259" key="26">
    <source>
        <dbReference type="Pfam" id="PF13086"/>
    </source>
</evidence>
<reference evidence="28 29" key="1">
    <citation type="journal article" date="2011" name="Proc. Natl. Acad. Sci. U.S.A.">
        <title>Evolutionary erosion of yeast sex chromosomes by mating-type switching accidents.</title>
        <authorList>
            <person name="Gordon J.L."/>
            <person name="Armisen D."/>
            <person name="Proux-Wera E."/>
            <person name="Oheigeartaigh S.S."/>
            <person name="Byrne K.P."/>
            <person name="Wolfe K.H."/>
        </authorList>
    </citation>
    <scope>NUCLEOTIDE SEQUENCE [LARGE SCALE GENOMIC DNA]</scope>
    <source>
        <strain evidence="29">ATCC 76901 / BCRC 22586 / CBS 4309 / NBRC 1992 / NRRL Y-12630</strain>
    </source>
</reference>
<dbReference type="Pfam" id="PF13087">
    <property type="entry name" value="AAA_12"/>
    <property type="match status" value="1"/>
</dbReference>
<dbReference type="Pfam" id="PF08696">
    <property type="entry name" value="Dna2"/>
    <property type="match status" value="1"/>
</dbReference>
<dbReference type="FunFam" id="3.40.50.300:FF:000721">
    <property type="entry name" value="DNA replication ATP-dependent helicase/nuclease DNA2"/>
    <property type="match status" value="1"/>
</dbReference>
<evidence type="ECO:0000256" key="16">
    <source>
        <dbReference type="ARBA" id="ARBA00023004"/>
    </source>
</evidence>
<dbReference type="PANTHER" id="PTHR43788">
    <property type="entry name" value="DNA2/NAM7 HELICASE FAMILY MEMBER"/>
    <property type="match status" value="1"/>
</dbReference>
<evidence type="ECO:0000256" key="17">
    <source>
        <dbReference type="ARBA" id="ARBA00023014"/>
    </source>
</evidence>
<feature type="compositionally biased region" description="Acidic residues" evidence="23">
    <location>
        <begin position="69"/>
        <end position="78"/>
    </location>
</feature>
<dbReference type="GO" id="GO:0017108">
    <property type="term" value="F:5'-flap endonuclease activity"/>
    <property type="evidence" value="ECO:0007669"/>
    <property type="project" value="EnsemblFungi"/>
</dbReference>
<evidence type="ECO:0000259" key="27">
    <source>
        <dbReference type="Pfam" id="PF13087"/>
    </source>
</evidence>
<dbReference type="GO" id="GO:0035861">
    <property type="term" value="C:site of double-strand break"/>
    <property type="evidence" value="ECO:0007669"/>
    <property type="project" value="EnsemblFungi"/>
</dbReference>
<dbReference type="GO" id="GO:0000723">
    <property type="term" value="P:telomere maintenance"/>
    <property type="evidence" value="ECO:0007669"/>
    <property type="project" value="EnsemblFungi"/>
</dbReference>
<dbReference type="InterPro" id="IPR041677">
    <property type="entry name" value="DNA2/NAM7_AAA_11"/>
</dbReference>
<comment type="subcellular location">
    <subcellularLocation>
        <location evidence="2">Nucleus</location>
    </subcellularLocation>
</comment>
<protein>
    <recommendedName>
        <fullName evidence="5">DNA replication ATP-dependent helicase/nuclease DNA2</fullName>
        <ecNumber evidence="4">3.6.4.12</ecNumber>
    </recommendedName>
</protein>
<evidence type="ECO:0000256" key="4">
    <source>
        <dbReference type="ARBA" id="ARBA00012551"/>
    </source>
</evidence>
<organism evidence="28 29">
    <name type="scientific">Naumovozyma castellii</name>
    <name type="common">Yeast</name>
    <name type="synonym">Saccharomyces castellii</name>
    <dbReference type="NCBI Taxonomy" id="27288"/>
    <lineage>
        <taxon>Eukaryota</taxon>
        <taxon>Fungi</taxon>
        <taxon>Dikarya</taxon>
        <taxon>Ascomycota</taxon>
        <taxon>Saccharomycotina</taxon>
        <taxon>Saccharomycetes</taxon>
        <taxon>Saccharomycetales</taxon>
        <taxon>Saccharomycetaceae</taxon>
        <taxon>Naumovozyma</taxon>
    </lineage>
</organism>
<dbReference type="RefSeq" id="XP_003676086.1">
    <property type="nucleotide sequence ID" value="XM_003676038.1"/>
</dbReference>
<keyword evidence="14" id="KW-0347">Helicase</keyword>
<evidence type="ECO:0000256" key="7">
    <source>
        <dbReference type="ARBA" id="ARBA00022705"/>
    </source>
</evidence>
<keyword evidence="6" id="KW-0004">4Fe-4S</keyword>
<dbReference type="GO" id="GO:0005524">
    <property type="term" value="F:ATP binding"/>
    <property type="evidence" value="ECO:0007669"/>
    <property type="project" value="UniProtKB-KW"/>
</dbReference>
<dbReference type="InterPro" id="IPR027417">
    <property type="entry name" value="P-loop_NTPase"/>
</dbReference>
<evidence type="ECO:0000256" key="8">
    <source>
        <dbReference type="ARBA" id="ARBA00022722"/>
    </source>
</evidence>
<gene>
    <name evidence="28" type="primary">NCAS0D01420</name>
    <name evidence="28" type="ordered locus">NCAS_0D01420</name>
</gene>
<comment type="similarity">
    <text evidence="3">Belongs to the DNA2/NAM7 helicase family.</text>
</comment>
<dbReference type="Pfam" id="PF01930">
    <property type="entry name" value="Cas_Cas4"/>
    <property type="match status" value="1"/>
</dbReference>
<feature type="domain" description="DNA2/NAM7 helicase helicase" evidence="26">
    <location>
        <begin position="936"/>
        <end position="1006"/>
    </location>
</feature>
<dbReference type="InterPro" id="IPR022765">
    <property type="entry name" value="Dna2/Cas4_DUF83"/>
</dbReference>
<name>G0VDT4_NAUCA</name>
<evidence type="ECO:0000256" key="12">
    <source>
        <dbReference type="ARBA" id="ARBA00022763"/>
    </source>
</evidence>
<dbReference type="GO" id="GO:0032448">
    <property type="term" value="F:DNA hairpin binding"/>
    <property type="evidence" value="ECO:0007669"/>
    <property type="project" value="EnsemblFungi"/>
</dbReference>
<dbReference type="SUPFAM" id="SSF52540">
    <property type="entry name" value="P-loop containing nucleoside triphosphate hydrolases"/>
    <property type="match status" value="1"/>
</dbReference>
<keyword evidence="10" id="KW-0547">Nucleotide-binding</keyword>
<dbReference type="InterPro" id="IPR026851">
    <property type="entry name" value="Dna2/JHS1_DEXXQ-box"/>
</dbReference>
<dbReference type="STRING" id="1064592.G0VDT4"/>
<dbReference type="InterPro" id="IPR050534">
    <property type="entry name" value="Coronavir_polyprotein_1ab"/>
</dbReference>
<dbReference type="CDD" id="cd18041">
    <property type="entry name" value="DEXXQc_DNA2"/>
    <property type="match status" value="1"/>
</dbReference>
<dbReference type="CDD" id="cd18808">
    <property type="entry name" value="SF1_C_Upf1"/>
    <property type="match status" value="1"/>
</dbReference>
<feature type="domain" description="DUF83" evidence="24">
    <location>
        <begin position="452"/>
        <end position="563"/>
    </location>
</feature>
<dbReference type="Pfam" id="PF13086">
    <property type="entry name" value="AAA_11"/>
    <property type="match status" value="2"/>
</dbReference>
<evidence type="ECO:0000256" key="1">
    <source>
        <dbReference type="ARBA" id="ARBA00001966"/>
    </source>
</evidence>
<dbReference type="OMA" id="NYCEAAI"/>
<dbReference type="EMBL" id="HE576755">
    <property type="protein sequence ID" value="CCC69723.1"/>
    <property type="molecule type" value="Genomic_DNA"/>
</dbReference>
<dbReference type="GeneID" id="96903331"/>
<evidence type="ECO:0000256" key="19">
    <source>
        <dbReference type="ARBA" id="ARBA00023204"/>
    </source>
</evidence>
<evidence type="ECO:0000256" key="10">
    <source>
        <dbReference type="ARBA" id="ARBA00022741"/>
    </source>
</evidence>
<dbReference type="Gene3D" id="3.40.50.300">
    <property type="entry name" value="P-loop containing nucleotide triphosphate hydrolases"/>
    <property type="match status" value="2"/>
</dbReference>
<dbReference type="GO" id="GO:0000781">
    <property type="term" value="C:chromosome, telomeric region"/>
    <property type="evidence" value="ECO:0007669"/>
    <property type="project" value="EnsemblFungi"/>
</dbReference>
<keyword evidence="20" id="KW-0539">Nucleus</keyword>
<feature type="domain" description="DNA2/NAM7 helicase helicase" evidence="26">
    <location>
        <begin position="837"/>
        <end position="923"/>
    </location>
</feature>
<dbReference type="KEGG" id="ncs:NCAS_0D01420"/>
<dbReference type="EC" id="3.6.4.12" evidence="4"/>
<keyword evidence="21" id="KW-0511">Multifunctional enzyme</keyword>
<dbReference type="Proteomes" id="UP000001640">
    <property type="component" value="Chromosome 4"/>
</dbReference>
<evidence type="ECO:0000313" key="29">
    <source>
        <dbReference type="Proteomes" id="UP000001640"/>
    </source>
</evidence>
<feature type="compositionally biased region" description="Polar residues" evidence="23">
    <location>
        <begin position="41"/>
        <end position="60"/>
    </location>
</feature>
<proteinExistence type="inferred from homology"/>
<dbReference type="InterPro" id="IPR011604">
    <property type="entry name" value="PDDEXK-like_dom_sf"/>
</dbReference>
<evidence type="ECO:0000256" key="14">
    <source>
        <dbReference type="ARBA" id="ARBA00022806"/>
    </source>
</evidence>
<dbReference type="PANTHER" id="PTHR43788:SF8">
    <property type="entry name" value="DNA-BINDING PROTEIN SMUBP-2"/>
    <property type="match status" value="1"/>
</dbReference>
<dbReference type="GO" id="GO:0043539">
    <property type="term" value="F:protein serine/threonine kinase activator activity"/>
    <property type="evidence" value="ECO:0007669"/>
    <property type="project" value="EnsemblFungi"/>
</dbReference>
<sequence>MVGKNEKSMTPSDYSINRETASLSNREAFNIDDILGNISSKTTKLNDIPSSPTRRGSYTKGTGHIKDENSEDDANGEDDSLIDILTQRFTQHTERLRQDSIDNVNNISPSKKAFELETKKEVHVSLEDSSDKDKTSFNISNSSDSLLAYLEDSDADVDKQNNTEEKVAQVEELLSEKLRMNSETPDQELSEYIGLAHCAIKRKGVVRLVILNVRELQLPKIGQQKILLCVDENGDNSSVIVRNPWVYLKFERGDVIHIIEGKNFENKRLLSNDENPKTRLGNDNLLILNPDLLLSATSVGSSMECLRRGVIQAIFKDSRGEPSIVMTIGNIVHELLQDSFKYMLTHQNLTMGYIEEKLDSLLKSFSFDILICNQSTADVRKQIMEEHVPNISEFVNQFISKNNYGRYVSVSGLRKTQPLSISDVIDIEENIWSSIYGLKGYLDATVEVKVEMGKTIAPFEVKTGKFRSVAHEAQGLIYTLLLNDKYEIPIDFFLLYYTRDKTMTKYPGSLHSVKHVLMLRNQMASNLKHQLHEIKTTDKIKMELPPLVGSSICDNCYVKEMCMVLNKLVEDGTSSESGLRPGEYEALTNHLLKNIDRYRQFFLKFNDLITKEESSISSINNKLFLLDSKTRELEDGRCLSNLIIDEITEQENREGSYIYMFRRHDVTNDARSMLHSQLSANDFVLISDEEGHFCLSQGIVVSIGTDYINVSLKRKLLNNRITSTEDKKISIQSVVNPSLDVSDTLLTQNLVTYRIDKNELQQSLSLARFNILNLFLPAVSTGDVVIDENTGETRILKGSEGGDARMRDFLVDNVSPKFVPDNEPPIISYQKYKDTRMNTDQLKAIDHVMRAEDYALILGMPGSGKTTVIAEIIKILVSQGKSILLTSYTHSAVDNILLKLNELNINIMRLGSPHKTHAQTRQYLPNYDSIKTYDEFLEMINNVSVVATTCLGIQDVLFTLRKKDFDYVILDEASQISIPVALGPLRFGNKFIMVGDHYQLPPLIKNEAARIGGLEESLFKVFCERQPQSVIELTYQYRMCGDIVTLSNLLIYENKLKCGTEEVFNQKMIIPQIEPLTHFKENKKSQSWLTDILDPKKKVLFLDYDNCTSICEQYESDNVTNMGENEIVRQCVEGMLQCGVSSENIGVMTLYRAQLRLLQKTFNSMYFQGLEILTADQFQGRDKDCIIISMVRSNSQLNGGSLLKELRRVNVAMTRAKSKLIIVGSKKTICNISEIKPLMTLLEDKGWIYKLPKDCLDIYSFPRHTSSQKQIGGNKTGAKRITADSRLVKNKPIIKQALSEI</sequence>
<dbReference type="GO" id="GO:0005737">
    <property type="term" value="C:cytoplasm"/>
    <property type="evidence" value="ECO:0007669"/>
    <property type="project" value="EnsemblFungi"/>
</dbReference>
<evidence type="ECO:0000256" key="5">
    <source>
        <dbReference type="ARBA" id="ARBA00021516"/>
    </source>
</evidence>
<evidence type="ECO:0000259" key="24">
    <source>
        <dbReference type="Pfam" id="PF01930"/>
    </source>
</evidence>
<dbReference type="FunCoup" id="G0VDT4">
    <property type="interactions" value="622"/>
</dbReference>
<dbReference type="eggNOG" id="KOG1805">
    <property type="taxonomic scope" value="Eukaryota"/>
</dbReference>
<feature type="domain" description="DNA replication factor Dna2 N-terminal" evidence="25">
    <location>
        <begin position="231"/>
        <end position="448"/>
    </location>
</feature>
<keyword evidence="17" id="KW-0411">Iron-sulfur</keyword>
<dbReference type="GO" id="GO:0043139">
    <property type="term" value="F:5'-3' DNA helicase activity"/>
    <property type="evidence" value="ECO:0007669"/>
    <property type="project" value="EnsemblFungi"/>
</dbReference>
<dbReference type="InterPro" id="IPR014808">
    <property type="entry name" value="DNA_replication_fac_Dna2_N"/>
</dbReference>
<dbReference type="InParanoid" id="G0VDT4"/>
<dbReference type="GO" id="GO:0033314">
    <property type="term" value="P:mitotic DNA replication checkpoint signaling"/>
    <property type="evidence" value="ECO:0007669"/>
    <property type="project" value="EnsemblFungi"/>
</dbReference>
<keyword evidence="16" id="KW-0408">Iron</keyword>
<dbReference type="Gene3D" id="3.90.320.10">
    <property type="match status" value="1"/>
</dbReference>
<feature type="region of interest" description="Disordered" evidence="23">
    <location>
        <begin position="41"/>
        <end position="78"/>
    </location>
</feature>
<evidence type="ECO:0000256" key="9">
    <source>
        <dbReference type="ARBA" id="ARBA00022723"/>
    </source>
</evidence>
<dbReference type="GO" id="GO:0000706">
    <property type="term" value="P:meiotic DNA double-strand break processing"/>
    <property type="evidence" value="ECO:0007669"/>
    <property type="project" value="EnsemblFungi"/>
</dbReference>
<evidence type="ECO:0000256" key="23">
    <source>
        <dbReference type="SAM" id="MobiDB-lite"/>
    </source>
</evidence>
<evidence type="ECO:0000256" key="22">
    <source>
        <dbReference type="ARBA" id="ARBA00047995"/>
    </source>
</evidence>
<accession>G0VDT4</accession>
<evidence type="ECO:0000256" key="20">
    <source>
        <dbReference type="ARBA" id="ARBA00023242"/>
    </source>
</evidence>
<dbReference type="GO" id="GO:0017116">
    <property type="term" value="F:single-stranded DNA helicase activity"/>
    <property type="evidence" value="ECO:0007669"/>
    <property type="project" value="EnsemblFungi"/>
</dbReference>
<evidence type="ECO:0000256" key="15">
    <source>
        <dbReference type="ARBA" id="ARBA00022840"/>
    </source>
</evidence>
<keyword evidence="19" id="KW-0234">DNA repair</keyword>
<feature type="compositionally biased region" description="Polar residues" evidence="23">
    <location>
        <begin position="8"/>
        <end position="26"/>
    </location>
</feature>
<feature type="region of interest" description="Disordered" evidence="23">
    <location>
        <begin position="1"/>
        <end position="26"/>
    </location>
</feature>
<dbReference type="GO" id="GO:0016887">
    <property type="term" value="F:ATP hydrolysis activity"/>
    <property type="evidence" value="ECO:0007669"/>
    <property type="project" value="RHEA"/>
</dbReference>
<dbReference type="GO" id="GO:0046872">
    <property type="term" value="F:metal ion binding"/>
    <property type="evidence" value="ECO:0007669"/>
    <property type="project" value="UniProtKB-KW"/>
</dbReference>
<keyword evidence="11" id="KW-0255">Endonuclease</keyword>
<evidence type="ECO:0000256" key="3">
    <source>
        <dbReference type="ARBA" id="ARBA00007913"/>
    </source>
</evidence>
<evidence type="ECO:0000259" key="25">
    <source>
        <dbReference type="Pfam" id="PF08696"/>
    </source>
</evidence>
<comment type="cofactor">
    <cofactor evidence="1">
        <name>[4Fe-4S] cluster</name>
        <dbReference type="ChEBI" id="CHEBI:49883"/>
    </cofactor>
</comment>
<comment type="catalytic activity">
    <reaction evidence="22">
        <text>ATP + H2O = ADP + phosphate + H(+)</text>
        <dbReference type="Rhea" id="RHEA:13065"/>
        <dbReference type="ChEBI" id="CHEBI:15377"/>
        <dbReference type="ChEBI" id="CHEBI:15378"/>
        <dbReference type="ChEBI" id="CHEBI:30616"/>
        <dbReference type="ChEBI" id="CHEBI:43474"/>
        <dbReference type="ChEBI" id="CHEBI:456216"/>
        <dbReference type="EC" id="3.6.4.12"/>
    </reaction>
</comment>
<evidence type="ECO:0000313" key="28">
    <source>
        <dbReference type="EMBL" id="CCC69723.1"/>
    </source>
</evidence>
<dbReference type="GO" id="GO:0005634">
    <property type="term" value="C:nucleus"/>
    <property type="evidence" value="ECO:0007669"/>
    <property type="project" value="UniProtKB-SubCell"/>
</dbReference>
<feature type="domain" description="DNA2/NAM7 helicase-like C-terminal" evidence="27">
    <location>
        <begin position="1014"/>
        <end position="1227"/>
    </location>
</feature>
<dbReference type="HOGENOM" id="CLU_001666_2_1_1"/>
<dbReference type="InterPro" id="IPR041679">
    <property type="entry name" value="DNA2/NAM7-like_C"/>
</dbReference>
<dbReference type="GO" id="GO:0000400">
    <property type="term" value="F:four-way junction DNA binding"/>
    <property type="evidence" value="ECO:0007669"/>
    <property type="project" value="EnsemblFungi"/>
</dbReference>
<evidence type="ECO:0000256" key="11">
    <source>
        <dbReference type="ARBA" id="ARBA00022759"/>
    </source>
</evidence>
<evidence type="ECO:0000256" key="21">
    <source>
        <dbReference type="ARBA" id="ARBA00023268"/>
    </source>
</evidence>
<dbReference type="FunFam" id="3.40.50.300:FF:000789">
    <property type="entry name" value="DNA replication ATP-dependent helicase/nuclease DNA2"/>
    <property type="match status" value="1"/>
</dbReference>
<reference key="2">
    <citation type="submission" date="2011-08" db="EMBL/GenBank/DDBJ databases">
        <title>Genome sequence of Naumovozyma castellii.</title>
        <authorList>
            <person name="Gordon J.L."/>
            <person name="Armisen D."/>
            <person name="Proux-Wera E."/>
            <person name="OhEigeartaigh S.S."/>
            <person name="Byrne K.P."/>
            <person name="Wolfe K.H."/>
        </authorList>
    </citation>
    <scope>NUCLEOTIDE SEQUENCE</scope>
    <source>
        <strain>Type strain:CBS 4309</strain>
    </source>
</reference>
<keyword evidence="7" id="KW-0235">DNA replication</keyword>
<dbReference type="GO" id="GO:0061849">
    <property type="term" value="F:telomeric G-quadruplex DNA binding"/>
    <property type="evidence" value="ECO:0007669"/>
    <property type="project" value="EnsemblFungi"/>
</dbReference>
<dbReference type="OrthoDB" id="6513042at2759"/>
<dbReference type="InterPro" id="IPR047187">
    <property type="entry name" value="SF1_C_Upf1"/>
</dbReference>
<dbReference type="GO" id="GO:0051539">
    <property type="term" value="F:4 iron, 4 sulfur cluster binding"/>
    <property type="evidence" value="ECO:0007669"/>
    <property type="project" value="UniProtKB-KW"/>
</dbReference>
<keyword evidence="29" id="KW-1185">Reference proteome</keyword>
<evidence type="ECO:0000256" key="18">
    <source>
        <dbReference type="ARBA" id="ARBA00023125"/>
    </source>
</evidence>
<keyword evidence="9" id="KW-0479">Metal-binding</keyword>